<dbReference type="Gene3D" id="3.40.50.880">
    <property type="match status" value="1"/>
</dbReference>
<evidence type="ECO:0000313" key="2">
    <source>
        <dbReference type="EMBL" id="SUZ74881.1"/>
    </source>
</evidence>
<reference evidence="2" key="1">
    <citation type="submission" date="2018-05" db="EMBL/GenBank/DDBJ databases">
        <authorList>
            <person name="Lanie J.A."/>
            <person name="Ng W.-L."/>
            <person name="Kazmierczak K.M."/>
            <person name="Andrzejewski T.M."/>
            <person name="Davidsen T.M."/>
            <person name="Wayne K.J."/>
            <person name="Tettelin H."/>
            <person name="Glass J.I."/>
            <person name="Rusch D."/>
            <person name="Podicherti R."/>
            <person name="Tsui H.-C.T."/>
            <person name="Winkler M.E."/>
        </authorList>
    </citation>
    <scope>NUCLEOTIDE SEQUENCE</scope>
</reference>
<feature type="non-terminal residue" evidence="2">
    <location>
        <position position="1"/>
    </location>
</feature>
<feature type="non-terminal residue" evidence="2">
    <location>
        <position position="232"/>
    </location>
</feature>
<evidence type="ECO:0000259" key="1">
    <source>
        <dbReference type="Pfam" id="PF06283"/>
    </source>
</evidence>
<gene>
    <name evidence="2" type="ORF">METZ01_LOCUS27735</name>
</gene>
<dbReference type="PANTHER" id="PTHR40469">
    <property type="entry name" value="SECRETED GLYCOSYL HYDROLASE"/>
    <property type="match status" value="1"/>
</dbReference>
<dbReference type="InterPro" id="IPR029062">
    <property type="entry name" value="Class_I_gatase-like"/>
</dbReference>
<dbReference type="EMBL" id="UINC01001226">
    <property type="protein sequence ID" value="SUZ74881.1"/>
    <property type="molecule type" value="Genomic_DNA"/>
</dbReference>
<dbReference type="SUPFAM" id="SSF52317">
    <property type="entry name" value="Class I glutamine amidotransferase-like"/>
    <property type="match status" value="1"/>
</dbReference>
<dbReference type="Pfam" id="PF06283">
    <property type="entry name" value="ThuA"/>
    <property type="match status" value="1"/>
</dbReference>
<accession>A0A381Q6B4</accession>
<feature type="domain" description="ThuA-like" evidence="1">
    <location>
        <begin position="27"/>
        <end position="231"/>
    </location>
</feature>
<name>A0A381Q6B4_9ZZZZ</name>
<organism evidence="2">
    <name type="scientific">marine metagenome</name>
    <dbReference type="NCBI Taxonomy" id="408172"/>
    <lineage>
        <taxon>unclassified sequences</taxon>
        <taxon>metagenomes</taxon>
        <taxon>ecological metagenomes</taxon>
    </lineage>
</organism>
<protein>
    <recommendedName>
        <fullName evidence="1">ThuA-like domain-containing protein</fullName>
    </recommendedName>
</protein>
<proteinExistence type="predicted"/>
<sequence>MKKIIFILLFSIITQNFIYSQSLKDKNVLVVWGGYKPHQPKLFAKNIINWLKKEKANIHESNNLNIYSNYDSLIKFDLIIQSVTMMNLSSKQEKNLTNAVKYGVGIAGSHGGLGDSFRNNTAYQFMIGGQFVEHPGGKVNFKVKMLKDPLTKGLNDFEIITEQYYLHYDPNIEILATTKYNGNTYPWIKDVVMPVAWKKMYGKGKVFYISIGHDPNEFVEYPEGWKLLTRGF</sequence>
<dbReference type="AlphaFoldDB" id="A0A381Q6B4"/>
<dbReference type="InterPro" id="IPR029010">
    <property type="entry name" value="ThuA-like"/>
</dbReference>
<dbReference type="PANTHER" id="PTHR40469:SF2">
    <property type="entry name" value="GALACTOSE-BINDING DOMAIN-LIKE SUPERFAMILY PROTEIN"/>
    <property type="match status" value="1"/>
</dbReference>